<keyword evidence="1" id="KW-0812">Transmembrane</keyword>
<accession>K1UPK7</accession>
<protein>
    <submittedName>
        <fullName evidence="2">Uncharacterized protein</fullName>
    </submittedName>
</protein>
<organism evidence="2">
    <name type="scientific">human gut metagenome</name>
    <dbReference type="NCBI Taxonomy" id="408170"/>
    <lineage>
        <taxon>unclassified sequences</taxon>
        <taxon>metagenomes</taxon>
        <taxon>organismal metagenomes</taxon>
    </lineage>
</organism>
<sequence>TRIKSDTEVRGDGVEINVWSKDWADPTEMYNLGFELINSLDSNVYIVPAAGYYADYLNAASLYANWIYGDNLRQLYLFIAFFQFHEAILAGCGIVPGLYGRGCRAQQSFGAIHGGEYNGGIAGMVAGSRVLLLVGVLVLLVHNHEAEVAERKKDGGADTEDNVIVCFRQLLLPDFHPFGIGELGVIDAQSGAEYALQALCDLCSEGYFGQEIEHLLSLPDGFLY</sequence>
<evidence type="ECO:0000256" key="1">
    <source>
        <dbReference type="SAM" id="Phobius"/>
    </source>
</evidence>
<name>K1UPK7_9ZZZZ</name>
<keyword evidence="1" id="KW-0472">Membrane</keyword>
<dbReference type="AlphaFoldDB" id="K1UPK7"/>
<comment type="caution">
    <text evidence="2">The sequence shown here is derived from an EMBL/GenBank/DDBJ whole genome shotgun (WGS) entry which is preliminary data.</text>
</comment>
<feature type="transmembrane region" description="Helical" evidence="1">
    <location>
        <begin position="119"/>
        <end position="141"/>
    </location>
</feature>
<reference evidence="2" key="1">
    <citation type="journal article" date="2013" name="Environ. Microbiol.">
        <title>Microbiota from the distal guts of lean and obese adolescents exhibit partial functional redundancy besides clear differences in community structure.</title>
        <authorList>
            <person name="Ferrer M."/>
            <person name="Ruiz A."/>
            <person name="Lanza F."/>
            <person name="Haange S.B."/>
            <person name="Oberbach A."/>
            <person name="Till H."/>
            <person name="Bargiela R."/>
            <person name="Campoy C."/>
            <person name="Segura M.T."/>
            <person name="Richter M."/>
            <person name="von Bergen M."/>
            <person name="Seifert J."/>
            <person name="Suarez A."/>
        </authorList>
    </citation>
    <scope>NUCLEOTIDE SEQUENCE</scope>
</reference>
<dbReference type="EMBL" id="AJWY01001240">
    <property type="protein sequence ID" value="EKC80065.1"/>
    <property type="molecule type" value="Genomic_DNA"/>
</dbReference>
<dbReference type="InterPro" id="IPR017853">
    <property type="entry name" value="GH"/>
</dbReference>
<proteinExistence type="predicted"/>
<dbReference type="SUPFAM" id="SSF51445">
    <property type="entry name" value="(Trans)glycosidases"/>
    <property type="match status" value="1"/>
</dbReference>
<gene>
    <name evidence="2" type="ORF">LEA_01780</name>
</gene>
<evidence type="ECO:0000313" key="2">
    <source>
        <dbReference type="EMBL" id="EKC80065.1"/>
    </source>
</evidence>
<dbReference type="Gene3D" id="3.20.20.80">
    <property type="entry name" value="Glycosidases"/>
    <property type="match status" value="1"/>
</dbReference>
<feature type="non-terminal residue" evidence="2">
    <location>
        <position position="224"/>
    </location>
</feature>
<keyword evidence="1" id="KW-1133">Transmembrane helix</keyword>
<feature type="transmembrane region" description="Helical" evidence="1">
    <location>
        <begin position="75"/>
        <end position="99"/>
    </location>
</feature>
<feature type="non-terminal residue" evidence="2">
    <location>
        <position position="1"/>
    </location>
</feature>